<keyword evidence="3" id="KW-1185">Reference proteome</keyword>
<comment type="caution">
    <text evidence="2">The sequence shown here is derived from an EMBL/GenBank/DDBJ whole genome shotgun (WGS) entry which is preliminary data.</text>
</comment>
<gene>
    <name evidence="2" type="ORF">ANCCAN_10996</name>
</gene>
<feature type="signal peptide" evidence="1">
    <location>
        <begin position="1"/>
        <end position="21"/>
    </location>
</feature>
<name>A0A368GF87_ANCCA</name>
<evidence type="ECO:0000313" key="2">
    <source>
        <dbReference type="EMBL" id="RCN43036.1"/>
    </source>
</evidence>
<reference evidence="2 3" key="1">
    <citation type="submission" date="2014-10" db="EMBL/GenBank/DDBJ databases">
        <title>Draft genome of the hookworm Ancylostoma caninum.</title>
        <authorList>
            <person name="Mitreva M."/>
        </authorList>
    </citation>
    <scope>NUCLEOTIDE SEQUENCE [LARGE SCALE GENOMIC DNA]</scope>
    <source>
        <strain evidence="2 3">Baltimore</strain>
    </source>
</reference>
<accession>A0A368GF87</accession>
<dbReference type="EMBL" id="JOJR01000172">
    <property type="protein sequence ID" value="RCN43036.1"/>
    <property type="molecule type" value="Genomic_DNA"/>
</dbReference>
<evidence type="ECO:0000256" key="1">
    <source>
        <dbReference type="SAM" id="SignalP"/>
    </source>
</evidence>
<evidence type="ECO:0000313" key="3">
    <source>
        <dbReference type="Proteomes" id="UP000252519"/>
    </source>
</evidence>
<sequence length="92" mass="10112">MARLYFNVLAIISLFPALCGGVRPLCPRGAIDKETVNTDILQTVNDRRQALIEGRQQNGDTGENLPPARGMTKMVSYLLGGLDHISETVRWG</sequence>
<dbReference type="AlphaFoldDB" id="A0A368GF87"/>
<keyword evidence="1" id="KW-0732">Signal</keyword>
<dbReference type="OrthoDB" id="5875953at2759"/>
<protein>
    <submittedName>
        <fullName evidence="2">Uncharacterized protein</fullName>
    </submittedName>
</protein>
<organism evidence="2 3">
    <name type="scientific">Ancylostoma caninum</name>
    <name type="common">Dog hookworm</name>
    <dbReference type="NCBI Taxonomy" id="29170"/>
    <lineage>
        <taxon>Eukaryota</taxon>
        <taxon>Metazoa</taxon>
        <taxon>Ecdysozoa</taxon>
        <taxon>Nematoda</taxon>
        <taxon>Chromadorea</taxon>
        <taxon>Rhabditida</taxon>
        <taxon>Rhabditina</taxon>
        <taxon>Rhabditomorpha</taxon>
        <taxon>Strongyloidea</taxon>
        <taxon>Ancylostomatidae</taxon>
        <taxon>Ancylostomatinae</taxon>
        <taxon>Ancylostoma</taxon>
    </lineage>
</organism>
<dbReference type="Proteomes" id="UP000252519">
    <property type="component" value="Unassembled WGS sequence"/>
</dbReference>
<feature type="chain" id="PRO_5016687904" evidence="1">
    <location>
        <begin position="22"/>
        <end position="92"/>
    </location>
</feature>
<proteinExistence type="predicted"/>